<keyword evidence="2" id="KW-1185">Reference proteome</keyword>
<accession>A0A811USL1</accession>
<name>A0A811USL1_CERCA</name>
<dbReference type="AlphaFoldDB" id="A0A811USL1"/>
<dbReference type="Proteomes" id="UP000606786">
    <property type="component" value="Unassembled WGS sequence"/>
</dbReference>
<reference evidence="1" key="1">
    <citation type="submission" date="2020-11" db="EMBL/GenBank/DDBJ databases">
        <authorList>
            <person name="Whitehead M."/>
        </authorList>
    </citation>
    <scope>NUCLEOTIDE SEQUENCE</scope>
    <source>
        <strain evidence="1">EGII</strain>
    </source>
</reference>
<evidence type="ECO:0000313" key="1">
    <source>
        <dbReference type="EMBL" id="CAD7000776.1"/>
    </source>
</evidence>
<sequence>EKGLTIDPTGTGTNTKFFQLDMTTFTFRLLNALQHDNVVKQELDAIRHRRIRA</sequence>
<dbReference type="EMBL" id="CAJHJT010000020">
    <property type="protein sequence ID" value="CAD7000776.1"/>
    <property type="molecule type" value="Genomic_DNA"/>
</dbReference>
<evidence type="ECO:0000313" key="2">
    <source>
        <dbReference type="Proteomes" id="UP000606786"/>
    </source>
</evidence>
<proteinExistence type="predicted"/>
<gene>
    <name evidence="1" type="ORF">CCAP1982_LOCUS9251</name>
</gene>
<comment type="caution">
    <text evidence="1">The sequence shown here is derived from an EMBL/GenBank/DDBJ whole genome shotgun (WGS) entry which is preliminary data.</text>
</comment>
<feature type="non-terminal residue" evidence="1">
    <location>
        <position position="1"/>
    </location>
</feature>
<protein>
    <submittedName>
        <fullName evidence="1">(Mediterranean fruit fly) hypothetical protein</fullName>
    </submittedName>
</protein>
<feature type="non-terminal residue" evidence="1">
    <location>
        <position position="53"/>
    </location>
</feature>
<organism evidence="1 2">
    <name type="scientific">Ceratitis capitata</name>
    <name type="common">Mediterranean fruit fly</name>
    <name type="synonym">Tephritis capitata</name>
    <dbReference type="NCBI Taxonomy" id="7213"/>
    <lineage>
        <taxon>Eukaryota</taxon>
        <taxon>Metazoa</taxon>
        <taxon>Ecdysozoa</taxon>
        <taxon>Arthropoda</taxon>
        <taxon>Hexapoda</taxon>
        <taxon>Insecta</taxon>
        <taxon>Pterygota</taxon>
        <taxon>Neoptera</taxon>
        <taxon>Endopterygota</taxon>
        <taxon>Diptera</taxon>
        <taxon>Brachycera</taxon>
        <taxon>Muscomorpha</taxon>
        <taxon>Tephritoidea</taxon>
        <taxon>Tephritidae</taxon>
        <taxon>Ceratitis</taxon>
        <taxon>Ceratitis</taxon>
    </lineage>
</organism>